<evidence type="ECO:0000313" key="1">
    <source>
        <dbReference type="EMBL" id="KAF9519142.1"/>
    </source>
</evidence>
<dbReference type="Proteomes" id="UP000886523">
    <property type="component" value="Unassembled WGS sequence"/>
</dbReference>
<reference evidence="1" key="1">
    <citation type="journal article" date="2020" name="Nat. Commun.">
        <title>Large-scale genome sequencing of mycorrhizal fungi provides insights into the early evolution of symbiotic traits.</title>
        <authorList>
            <person name="Miyauchi S."/>
            <person name="Kiss E."/>
            <person name="Kuo A."/>
            <person name="Drula E."/>
            <person name="Kohler A."/>
            <person name="Sanchez-Garcia M."/>
            <person name="Morin E."/>
            <person name="Andreopoulos B."/>
            <person name="Barry K.W."/>
            <person name="Bonito G."/>
            <person name="Buee M."/>
            <person name="Carver A."/>
            <person name="Chen C."/>
            <person name="Cichocki N."/>
            <person name="Clum A."/>
            <person name="Culley D."/>
            <person name="Crous P.W."/>
            <person name="Fauchery L."/>
            <person name="Girlanda M."/>
            <person name="Hayes R.D."/>
            <person name="Keri Z."/>
            <person name="LaButti K."/>
            <person name="Lipzen A."/>
            <person name="Lombard V."/>
            <person name="Magnuson J."/>
            <person name="Maillard F."/>
            <person name="Murat C."/>
            <person name="Nolan M."/>
            <person name="Ohm R.A."/>
            <person name="Pangilinan J."/>
            <person name="Pereira M.F."/>
            <person name="Perotto S."/>
            <person name="Peter M."/>
            <person name="Pfister S."/>
            <person name="Riley R."/>
            <person name="Sitrit Y."/>
            <person name="Stielow J.B."/>
            <person name="Szollosi G."/>
            <person name="Zifcakova L."/>
            <person name="Stursova M."/>
            <person name="Spatafora J.W."/>
            <person name="Tedersoo L."/>
            <person name="Vaario L.M."/>
            <person name="Yamada A."/>
            <person name="Yan M."/>
            <person name="Wang P."/>
            <person name="Xu J."/>
            <person name="Bruns T."/>
            <person name="Baldrian P."/>
            <person name="Vilgalys R."/>
            <person name="Dunand C."/>
            <person name="Henrissat B."/>
            <person name="Grigoriev I.V."/>
            <person name="Hibbett D."/>
            <person name="Nagy L.G."/>
            <person name="Martin F.M."/>
        </authorList>
    </citation>
    <scope>NUCLEOTIDE SEQUENCE</scope>
    <source>
        <strain evidence="1">UP504</strain>
    </source>
</reference>
<evidence type="ECO:0000313" key="2">
    <source>
        <dbReference type="Proteomes" id="UP000886523"/>
    </source>
</evidence>
<dbReference type="EMBL" id="MU128919">
    <property type="protein sequence ID" value="KAF9519142.1"/>
    <property type="molecule type" value="Genomic_DNA"/>
</dbReference>
<dbReference type="AlphaFoldDB" id="A0A9P6DZ57"/>
<protein>
    <submittedName>
        <fullName evidence="1">Uncharacterized protein</fullName>
    </submittedName>
</protein>
<name>A0A9P6DZ57_9AGAM</name>
<dbReference type="OrthoDB" id="3263651at2759"/>
<accession>A0A9P6DZ57</accession>
<gene>
    <name evidence="1" type="ORF">BS47DRAFT_74167</name>
</gene>
<organism evidence="1 2">
    <name type="scientific">Hydnum rufescens UP504</name>
    <dbReference type="NCBI Taxonomy" id="1448309"/>
    <lineage>
        <taxon>Eukaryota</taxon>
        <taxon>Fungi</taxon>
        <taxon>Dikarya</taxon>
        <taxon>Basidiomycota</taxon>
        <taxon>Agaricomycotina</taxon>
        <taxon>Agaricomycetes</taxon>
        <taxon>Cantharellales</taxon>
        <taxon>Hydnaceae</taxon>
        <taxon>Hydnum</taxon>
    </lineage>
</organism>
<proteinExistence type="predicted"/>
<keyword evidence="2" id="KW-1185">Reference proteome</keyword>
<sequence length="101" mass="11512">MPYDECLRLHFQFYIRMCMYLASPRLPPPVPTYIYCMDDVDDFQQAVGIFDGDDESRMIPCGTHASRTRGSSVGYGSGWCVLCLTSLRIEGMYGRTSFTPF</sequence>
<comment type="caution">
    <text evidence="1">The sequence shown here is derived from an EMBL/GenBank/DDBJ whole genome shotgun (WGS) entry which is preliminary data.</text>
</comment>